<dbReference type="PANTHER" id="PTHR11984">
    <property type="entry name" value="CONNEXIN"/>
    <property type="match status" value="1"/>
</dbReference>
<dbReference type="InterPro" id="IPR000500">
    <property type="entry name" value="Connexin"/>
</dbReference>
<evidence type="ECO:0000256" key="7">
    <source>
        <dbReference type="ARBA" id="ARBA00022989"/>
    </source>
</evidence>
<keyword evidence="4 9" id="KW-0812">Transmembrane</keyword>
<comment type="function">
    <text evidence="9">One gap junction consists of a cluster of closely packed pairs of transmembrane channels, the connexons, through which materials of low MW diffuse from one cell to a neighboring cell.</text>
</comment>
<dbReference type="PRINTS" id="PR00206">
    <property type="entry name" value="CONNEXIN"/>
</dbReference>
<sequence length="361" mass="39026">MENLDLLGFLIITLNCNMTIVGMLWLVVAVLLRMLVVVLAGSPIYQDEQERFVCNTLQPGCANVCYDFFSPVSPLRFWLVQSLALLLPSAVFGAYALHRGAKLVAEGACRPRVPNLSTAYLVHLLLRTLLEAGLASLHYLLFGFSVPNRISCSRVPCSGTVDCYVSRPTEKSLLMLFVWAMSALSFLLSLADLLCSLRRSRGTTQGVKGEARPVCGVPTLPPCLLQNSQGCQSQGQVNHEGGQEEQGVPEFFSMCTAGQAGDSHVGQVIVSGRVEHSDQDDGEATSSAGDRLVVAHTEHEVRSRRETSSDLGGKNTRSSELPLASQSHLVRHCSASQPLAPGRLATSGSAPHLRPKKSEWV</sequence>
<evidence type="ECO:0000259" key="12">
    <source>
        <dbReference type="SMART" id="SM00037"/>
    </source>
</evidence>
<evidence type="ECO:0000313" key="15">
    <source>
        <dbReference type="RefSeq" id="XP_005345989.1"/>
    </source>
</evidence>
<feature type="transmembrane region" description="Helical" evidence="11">
    <location>
        <begin position="174"/>
        <end position="195"/>
    </location>
</feature>
<protein>
    <recommendedName>
        <fullName evidence="9">Gap junction protein</fullName>
    </recommendedName>
</protein>
<evidence type="ECO:0000256" key="4">
    <source>
        <dbReference type="ARBA" id="ARBA00022692"/>
    </source>
</evidence>
<dbReference type="PANTHER" id="PTHR11984:SF3">
    <property type="entry name" value="GAP JUNCTION DELTA-4 PROTEIN"/>
    <property type="match status" value="1"/>
</dbReference>
<dbReference type="PROSITE" id="PS00408">
    <property type="entry name" value="CONNEXINS_2"/>
    <property type="match status" value="1"/>
</dbReference>
<keyword evidence="5 9" id="KW-0303">Gap junction</keyword>
<evidence type="ECO:0000256" key="6">
    <source>
        <dbReference type="ARBA" id="ARBA00022949"/>
    </source>
</evidence>
<feature type="compositionally biased region" description="Basic and acidic residues" evidence="10">
    <location>
        <begin position="296"/>
        <end position="308"/>
    </location>
</feature>
<organism evidence="14 15">
    <name type="scientific">Microtus ochrogaster</name>
    <name type="common">Prairie vole</name>
    <dbReference type="NCBI Taxonomy" id="79684"/>
    <lineage>
        <taxon>Eukaryota</taxon>
        <taxon>Metazoa</taxon>
        <taxon>Chordata</taxon>
        <taxon>Craniata</taxon>
        <taxon>Vertebrata</taxon>
        <taxon>Euteleostomi</taxon>
        <taxon>Mammalia</taxon>
        <taxon>Eutheria</taxon>
        <taxon>Euarchontoglires</taxon>
        <taxon>Glires</taxon>
        <taxon>Rodentia</taxon>
        <taxon>Myomorpha</taxon>
        <taxon>Muroidea</taxon>
        <taxon>Cricetidae</taxon>
        <taxon>Arvicolinae</taxon>
        <taxon>Microtus</taxon>
    </lineage>
</organism>
<comment type="similarity">
    <text evidence="9">Belongs to the connexin family.</text>
</comment>
<comment type="subunit">
    <text evidence="9">A connexon is composed of a hexamer of connexins.</text>
</comment>
<evidence type="ECO:0000256" key="5">
    <source>
        <dbReference type="ARBA" id="ARBA00022868"/>
    </source>
</evidence>
<evidence type="ECO:0000256" key="8">
    <source>
        <dbReference type="ARBA" id="ARBA00023136"/>
    </source>
</evidence>
<dbReference type="SMART" id="SM01089">
    <property type="entry name" value="Connexin_CCC"/>
    <property type="match status" value="1"/>
</dbReference>
<keyword evidence="8 11" id="KW-0472">Membrane</keyword>
<name>A0ABM0KGK8_MICOH</name>
<feature type="region of interest" description="Disordered" evidence="10">
    <location>
        <begin position="275"/>
        <end position="361"/>
    </location>
</feature>
<dbReference type="Pfam" id="PF00029">
    <property type="entry name" value="Connexin"/>
    <property type="match status" value="2"/>
</dbReference>
<accession>A0ABM0KGK8</accession>
<dbReference type="SMART" id="SM00037">
    <property type="entry name" value="CNX"/>
    <property type="match status" value="1"/>
</dbReference>
<reference evidence="15" key="1">
    <citation type="submission" date="2025-08" db="UniProtKB">
        <authorList>
            <consortium name="RefSeq"/>
        </authorList>
    </citation>
    <scope>IDENTIFICATION</scope>
</reference>
<keyword evidence="6" id="KW-0965">Cell junction</keyword>
<comment type="subcellular location">
    <subcellularLocation>
        <location evidence="1">Cell junction</location>
        <location evidence="1">Gap junction</location>
    </subcellularLocation>
    <subcellularLocation>
        <location evidence="2 9">Cell membrane</location>
        <topology evidence="2 9">Multi-pass membrane protein</topology>
    </subcellularLocation>
</comment>
<evidence type="ECO:0000256" key="10">
    <source>
        <dbReference type="SAM" id="MobiDB-lite"/>
    </source>
</evidence>
<evidence type="ECO:0000256" key="11">
    <source>
        <dbReference type="SAM" id="Phobius"/>
    </source>
</evidence>
<dbReference type="InterPro" id="IPR017990">
    <property type="entry name" value="Connexin_CS"/>
</dbReference>
<evidence type="ECO:0000313" key="14">
    <source>
        <dbReference type="Proteomes" id="UP000694915"/>
    </source>
</evidence>
<evidence type="ECO:0000256" key="3">
    <source>
        <dbReference type="ARBA" id="ARBA00022475"/>
    </source>
</evidence>
<proteinExistence type="inferred from homology"/>
<keyword evidence="7 11" id="KW-1133">Transmembrane helix</keyword>
<feature type="domain" description="Connexin N-terminal" evidence="12">
    <location>
        <begin position="43"/>
        <end position="76"/>
    </location>
</feature>
<evidence type="ECO:0000259" key="13">
    <source>
        <dbReference type="SMART" id="SM01089"/>
    </source>
</evidence>
<feature type="transmembrane region" description="Helical" evidence="11">
    <location>
        <begin position="118"/>
        <end position="141"/>
    </location>
</feature>
<keyword evidence="3" id="KW-1003">Cell membrane</keyword>
<gene>
    <name evidence="15" type="primary">Gjd4</name>
</gene>
<keyword evidence="14" id="KW-1185">Reference proteome</keyword>
<feature type="transmembrane region" description="Helical" evidence="11">
    <location>
        <begin position="7"/>
        <end position="32"/>
    </location>
</feature>
<dbReference type="InterPro" id="IPR013092">
    <property type="entry name" value="Connexin_N"/>
</dbReference>
<dbReference type="InterPro" id="IPR038359">
    <property type="entry name" value="Connexin_N_sf"/>
</dbReference>
<dbReference type="Proteomes" id="UP000694915">
    <property type="component" value="Chromosome 4"/>
</dbReference>
<feature type="domain" description="Connexin cysteine-rich" evidence="13">
    <location>
        <begin position="130"/>
        <end position="196"/>
    </location>
</feature>
<dbReference type="PROSITE" id="PS00407">
    <property type="entry name" value="CONNEXINS_1"/>
    <property type="match status" value="1"/>
</dbReference>
<feature type="compositionally biased region" description="Polar residues" evidence="10">
    <location>
        <begin position="315"/>
        <end position="328"/>
    </location>
</feature>
<evidence type="ECO:0000256" key="1">
    <source>
        <dbReference type="ARBA" id="ARBA00004610"/>
    </source>
</evidence>
<feature type="transmembrane region" description="Helical" evidence="11">
    <location>
        <begin position="77"/>
        <end position="97"/>
    </location>
</feature>
<dbReference type="InterPro" id="IPR019570">
    <property type="entry name" value="Connexin_CCC"/>
</dbReference>
<dbReference type="Gene3D" id="1.20.1440.80">
    <property type="entry name" value="Gap junction channel protein cysteine-rich domain"/>
    <property type="match status" value="1"/>
</dbReference>
<dbReference type="RefSeq" id="XP_005345989.1">
    <property type="nucleotide sequence ID" value="XM_005345932.3"/>
</dbReference>
<evidence type="ECO:0000256" key="9">
    <source>
        <dbReference type="RuleBase" id="RU000630"/>
    </source>
</evidence>
<dbReference type="GeneID" id="101994733"/>
<evidence type="ECO:0000256" key="2">
    <source>
        <dbReference type="ARBA" id="ARBA00004651"/>
    </source>
</evidence>